<reference evidence="1" key="1">
    <citation type="submission" date="2021-06" db="EMBL/GenBank/DDBJ databases">
        <authorList>
            <person name="Kallberg Y."/>
            <person name="Tangrot J."/>
            <person name="Rosling A."/>
        </authorList>
    </citation>
    <scope>NUCLEOTIDE SEQUENCE</scope>
    <source>
        <strain evidence="1">CL551</strain>
    </source>
</reference>
<dbReference type="EMBL" id="CAJVPV010038015">
    <property type="protein sequence ID" value="CAG8755977.1"/>
    <property type="molecule type" value="Genomic_DNA"/>
</dbReference>
<organism evidence="1 2">
    <name type="scientific">Acaulospora morrowiae</name>
    <dbReference type="NCBI Taxonomy" id="94023"/>
    <lineage>
        <taxon>Eukaryota</taxon>
        <taxon>Fungi</taxon>
        <taxon>Fungi incertae sedis</taxon>
        <taxon>Mucoromycota</taxon>
        <taxon>Glomeromycotina</taxon>
        <taxon>Glomeromycetes</taxon>
        <taxon>Diversisporales</taxon>
        <taxon>Acaulosporaceae</taxon>
        <taxon>Acaulospora</taxon>
    </lineage>
</organism>
<gene>
    <name evidence="1" type="ORF">AMORRO_LOCUS15598</name>
</gene>
<evidence type="ECO:0000313" key="2">
    <source>
        <dbReference type="Proteomes" id="UP000789342"/>
    </source>
</evidence>
<proteinExistence type="predicted"/>
<evidence type="ECO:0000313" key="1">
    <source>
        <dbReference type="EMBL" id="CAG8755977.1"/>
    </source>
</evidence>
<sequence length="115" mass="13413">MERHPEVQNVLTVMNNHNLSLPQNQGRLQALIDKRYNCGRTTPRETGFRLFAEVFADIYSLNGQSTPNIIIRRASECYWRNHLTPLERSQYIDYADELSKDNINKGFRLANIMIS</sequence>
<name>A0A9N9NSD6_9GLOM</name>
<dbReference type="Proteomes" id="UP000789342">
    <property type="component" value="Unassembled WGS sequence"/>
</dbReference>
<comment type="caution">
    <text evidence="1">The sequence shown here is derived from an EMBL/GenBank/DDBJ whole genome shotgun (WGS) entry which is preliminary data.</text>
</comment>
<dbReference type="AlphaFoldDB" id="A0A9N9NSD6"/>
<protein>
    <submittedName>
        <fullName evidence="1">13246_t:CDS:1</fullName>
    </submittedName>
</protein>
<accession>A0A9N9NSD6</accession>
<keyword evidence="2" id="KW-1185">Reference proteome</keyword>